<protein>
    <recommendedName>
        <fullName evidence="5">HBM domain-containing protein</fullName>
    </recommendedName>
</protein>
<dbReference type="EMBL" id="LCAG01000001">
    <property type="protein sequence ID" value="KKR88013.1"/>
    <property type="molecule type" value="Genomic_DNA"/>
</dbReference>
<reference evidence="3 4" key="1">
    <citation type="journal article" date="2015" name="Nature">
        <title>rRNA introns, odd ribosomes, and small enigmatic genomes across a large radiation of phyla.</title>
        <authorList>
            <person name="Brown C.T."/>
            <person name="Hug L.A."/>
            <person name="Thomas B.C."/>
            <person name="Sharon I."/>
            <person name="Castelle C.J."/>
            <person name="Singh A."/>
            <person name="Wilkins M.J."/>
            <person name="Williams K.H."/>
            <person name="Banfield J.F."/>
        </authorList>
    </citation>
    <scope>NUCLEOTIDE SEQUENCE [LARGE SCALE GENOMIC DNA]</scope>
</reference>
<dbReference type="Proteomes" id="UP000034854">
    <property type="component" value="Unassembled WGS sequence"/>
</dbReference>
<sequence length="325" mass="36985">MPKFAAKSLIKFPNAFYFVSIFLILLLVAVYLIYEFHRQLTVSAKQQYIGLVSANLISADQSMDELMNTLDIGKSSYEKVLGNTQTNGDLNYSIIVGNNQKSLSQIGLLKDNLDFQKKLLSSAKTPREYQTLEDSFNNYYVQSNEFLEELGKNYEYESSLLQNVTAATIGINISQKTLWEEADKDLILSHFKTLKSDTNSSIEKLSQINTPDRYQEYYNLYLSYFKLIASAAEQITAILEEDLVSLDSDSPNSIEIAYKTSIDSQNEINKLASKITEERERIFALEENTEEIEALAAVQQDIENKIKGYYQLLYSESNTATDFGF</sequence>
<keyword evidence="2" id="KW-1133">Transmembrane helix</keyword>
<proteinExistence type="predicted"/>
<evidence type="ECO:0000313" key="3">
    <source>
        <dbReference type="EMBL" id="KKR88013.1"/>
    </source>
</evidence>
<accession>A0A0G0UGK0</accession>
<organism evidence="3 4">
    <name type="scientific">Candidatus Curtissbacteria bacterium GW2011_GWA1_41_11</name>
    <dbReference type="NCBI Taxonomy" id="1618409"/>
    <lineage>
        <taxon>Bacteria</taxon>
        <taxon>Candidatus Curtissiibacteriota</taxon>
    </lineage>
</organism>
<evidence type="ECO:0000256" key="1">
    <source>
        <dbReference type="SAM" id="Coils"/>
    </source>
</evidence>
<name>A0A0G0UGK0_9BACT</name>
<evidence type="ECO:0000256" key="2">
    <source>
        <dbReference type="SAM" id="Phobius"/>
    </source>
</evidence>
<feature type="transmembrane region" description="Helical" evidence="2">
    <location>
        <begin position="12"/>
        <end position="34"/>
    </location>
</feature>
<gene>
    <name evidence="3" type="ORF">UU34_C0001G0010</name>
</gene>
<keyword evidence="1" id="KW-0175">Coiled coil</keyword>
<keyword evidence="2" id="KW-0812">Transmembrane</keyword>
<feature type="coiled-coil region" evidence="1">
    <location>
        <begin position="268"/>
        <end position="305"/>
    </location>
</feature>
<keyword evidence="2" id="KW-0472">Membrane</keyword>
<dbReference type="AlphaFoldDB" id="A0A0G0UGK0"/>
<evidence type="ECO:0008006" key="5">
    <source>
        <dbReference type="Google" id="ProtNLM"/>
    </source>
</evidence>
<comment type="caution">
    <text evidence="3">The sequence shown here is derived from an EMBL/GenBank/DDBJ whole genome shotgun (WGS) entry which is preliminary data.</text>
</comment>
<evidence type="ECO:0000313" key="4">
    <source>
        <dbReference type="Proteomes" id="UP000034854"/>
    </source>
</evidence>